<dbReference type="PANTHER" id="PTHR45696">
    <property type="entry name" value="60S ACIDIC RIBOSOMAL PROTEIN P1"/>
    <property type="match status" value="1"/>
</dbReference>
<dbReference type="STRING" id="13370.A0A448YJ44"/>
<proteinExistence type="inferred from homology"/>
<evidence type="ECO:0000313" key="6">
    <source>
        <dbReference type="Proteomes" id="UP000290900"/>
    </source>
</evidence>
<feature type="region of interest" description="Disordered" evidence="4">
    <location>
        <begin position="71"/>
        <end position="110"/>
    </location>
</feature>
<dbReference type="GO" id="GO:0002181">
    <property type="term" value="P:cytoplasmic translation"/>
    <property type="evidence" value="ECO:0007669"/>
    <property type="project" value="TreeGrafter"/>
</dbReference>
<dbReference type="InParanoid" id="A0A448YJ44"/>
<evidence type="ECO:0000256" key="2">
    <source>
        <dbReference type="ARBA" id="ARBA00022980"/>
    </source>
</evidence>
<dbReference type="Pfam" id="PF00428">
    <property type="entry name" value="Ribosomal_60s"/>
    <property type="match status" value="1"/>
</dbReference>
<keyword evidence="3" id="KW-0687">Ribonucleoprotein</keyword>
<name>A0A448YJ44_BRENA</name>
<dbReference type="HAMAP" id="MF_01478">
    <property type="entry name" value="Ribosomal_L12_arch"/>
    <property type="match status" value="1"/>
</dbReference>
<keyword evidence="2" id="KW-0689">Ribosomal protein</keyword>
<dbReference type="FunFam" id="1.10.10.1410:FF:000002">
    <property type="entry name" value="60S acidic ribosomal protein P2"/>
    <property type="match status" value="1"/>
</dbReference>
<dbReference type="CDD" id="cd05831">
    <property type="entry name" value="Ribosomal_P1"/>
    <property type="match status" value="1"/>
</dbReference>
<dbReference type="GO" id="GO:0030295">
    <property type="term" value="F:protein kinase activator activity"/>
    <property type="evidence" value="ECO:0007669"/>
    <property type="project" value="TreeGrafter"/>
</dbReference>
<feature type="compositionally biased region" description="Acidic residues" evidence="4">
    <location>
        <begin position="87"/>
        <end position="104"/>
    </location>
</feature>
<dbReference type="FunCoup" id="A0A448YJ44">
    <property type="interactions" value="806"/>
</dbReference>
<comment type="similarity">
    <text evidence="1">Belongs to the eukaryotic ribosomal protein P1/P2 family.</text>
</comment>
<dbReference type="GO" id="GO:0022625">
    <property type="term" value="C:cytosolic large ribosomal subunit"/>
    <property type="evidence" value="ECO:0007669"/>
    <property type="project" value="TreeGrafter"/>
</dbReference>
<organism evidence="5 6">
    <name type="scientific">Brettanomyces naardenensis</name>
    <name type="common">Yeast</name>
    <dbReference type="NCBI Taxonomy" id="13370"/>
    <lineage>
        <taxon>Eukaryota</taxon>
        <taxon>Fungi</taxon>
        <taxon>Dikarya</taxon>
        <taxon>Ascomycota</taxon>
        <taxon>Saccharomycotina</taxon>
        <taxon>Pichiomycetes</taxon>
        <taxon>Pichiales</taxon>
        <taxon>Pichiaceae</taxon>
        <taxon>Brettanomyces</taxon>
    </lineage>
</organism>
<reference evidence="5 6" key="1">
    <citation type="submission" date="2018-12" db="EMBL/GenBank/DDBJ databases">
        <authorList>
            <person name="Tiukova I."/>
            <person name="Dainat J."/>
        </authorList>
    </citation>
    <scope>NUCLEOTIDE SEQUENCE [LARGE SCALE GENOMIC DNA]</scope>
</reference>
<evidence type="ECO:0000313" key="5">
    <source>
        <dbReference type="EMBL" id="VEU20888.1"/>
    </source>
</evidence>
<dbReference type="InterPro" id="IPR027534">
    <property type="entry name" value="Ribosomal_P1/P2"/>
</dbReference>
<dbReference type="InterPro" id="IPR038716">
    <property type="entry name" value="P1/P2_N_sf"/>
</dbReference>
<dbReference type="OrthoDB" id="2194681at2759"/>
<sequence length="110" mass="11391">MSTEQEALSYAAIILADSELELSADNLLKLTEAAGLELDHIWGSIYAKALEGQDLQKLLANFNISAGGAVGGAAPAAASGEAAAAEGGEEEEEEKEEEESDDDMGMGLFD</sequence>
<evidence type="ECO:0000256" key="3">
    <source>
        <dbReference type="ARBA" id="ARBA00023274"/>
    </source>
</evidence>
<dbReference type="PANTHER" id="PTHR45696:SF10">
    <property type="entry name" value="LARGE RIBOSOMAL SUBUNIT PROTEIN P1"/>
    <property type="match status" value="1"/>
</dbReference>
<dbReference type="AlphaFoldDB" id="A0A448YJ44"/>
<dbReference type="GO" id="GO:0003735">
    <property type="term" value="F:structural constituent of ribosome"/>
    <property type="evidence" value="ECO:0007669"/>
    <property type="project" value="InterPro"/>
</dbReference>
<accession>A0A448YJ44</accession>
<dbReference type="GO" id="GO:0006414">
    <property type="term" value="P:translational elongation"/>
    <property type="evidence" value="ECO:0007669"/>
    <property type="project" value="InterPro"/>
</dbReference>
<dbReference type="Gene3D" id="1.10.10.1410">
    <property type="match status" value="1"/>
</dbReference>
<dbReference type="EMBL" id="CAACVR010000008">
    <property type="protein sequence ID" value="VEU20888.1"/>
    <property type="molecule type" value="Genomic_DNA"/>
</dbReference>
<feature type="compositionally biased region" description="Low complexity" evidence="4">
    <location>
        <begin position="72"/>
        <end position="86"/>
    </location>
</feature>
<protein>
    <submittedName>
        <fullName evidence="5">DEKNAAC101827</fullName>
    </submittedName>
</protein>
<evidence type="ECO:0000256" key="4">
    <source>
        <dbReference type="SAM" id="MobiDB-lite"/>
    </source>
</evidence>
<dbReference type="Proteomes" id="UP000290900">
    <property type="component" value="Unassembled WGS sequence"/>
</dbReference>
<evidence type="ECO:0000256" key="1">
    <source>
        <dbReference type="ARBA" id="ARBA00005436"/>
    </source>
</evidence>
<keyword evidence="6" id="KW-1185">Reference proteome</keyword>
<dbReference type="GO" id="GO:0043021">
    <property type="term" value="F:ribonucleoprotein complex binding"/>
    <property type="evidence" value="ECO:0007669"/>
    <property type="project" value="TreeGrafter"/>
</dbReference>
<gene>
    <name evidence="5" type="ORF">BRENAR_LOCUS1623</name>
</gene>